<protein>
    <recommendedName>
        <fullName evidence="2">DUF559 domain-containing protein</fullName>
    </recommendedName>
</protein>
<dbReference type="SUPFAM" id="SSF52980">
    <property type="entry name" value="Restriction endonuclease-like"/>
    <property type="match status" value="1"/>
</dbReference>
<dbReference type="Pfam" id="PF04480">
    <property type="entry name" value="DUF559"/>
    <property type="match status" value="1"/>
</dbReference>
<dbReference type="Gene3D" id="3.40.960.10">
    <property type="entry name" value="VSR Endonuclease"/>
    <property type="match status" value="1"/>
</dbReference>
<comment type="caution">
    <text evidence="3">The sequence shown here is derived from an EMBL/GenBank/DDBJ whole genome shotgun (WGS) entry which is preliminary data.</text>
</comment>
<dbReference type="AlphaFoldDB" id="A0AA91DNJ8"/>
<accession>A0AA91DNJ8</accession>
<organism evidence="3 4">
    <name type="scientific">Variovorax paradoxus</name>
    <dbReference type="NCBI Taxonomy" id="34073"/>
    <lineage>
        <taxon>Bacteria</taxon>
        <taxon>Pseudomonadati</taxon>
        <taxon>Pseudomonadota</taxon>
        <taxon>Betaproteobacteria</taxon>
        <taxon>Burkholderiales</taxon>
        <taxon>Comamonadaceae</taxon>
        <taxon>Variovorax</taxon>
    </lineage>
</organism>
<dbReference type="InterPro" id="IPR011335">
    <property type="entry name" value="Restrct_endonuc-II-like"/>
</dbReference>
<dbReference type="InterPro" id="IPR047216">
    <property type="entry name" value="Endonuclease_DUF559_bact"/>
</dbReference>
<dbReference type="RefSeq" id="WP_081268415.1">
    <property type="nucleotide sequence ID" value="NZ_LVHG01000047.1"/>
</dbReference>
<dbReference type="Proteomes" id="UP000077852">
    <property type="component" value="Unassembled WGS sequence"/>
</dbReference>
<evidence type="ECO:0000256" key="1">
    <source>
        <dbReference type="SAM" id="MobiDB-lite"/>
    </source>
</evidence>
<dbReference type="PANTHER" id="PTHR38590">
    <property type="entry name" value="BLL0828 PROTEIN"/>
    <property type="match status" value="1"/>
</dbReference>
<sequence>MRNQSTPNARANAQVLRREMTDSERKLWGGLRSEQLGVKFRRQHPLGNYIADFACLAPKLIVELDGSQHQAQQVYDARRDAFFREQGFDVLRFASNEPFINFDGVRQAIANRLLELTPPAPIPAFPRRGKEQENSGASS</sequence>
<evidence type="ECO:0000313" key="3">
    <source>
        <dbReference type="EMBL" id="OAK63198.1"/>
    </source>
</evidence>
<dbReference type="PANTHER" id="PTHR38590:SF1">
    <property type="entry name" value="BLL0828 PROTEIN"/>
    <property type="match status" value="1"/>
</dbReference>
<feature type="domain" description="DUF559" evidence="2">
    <location>
        <begin position="9"/>
        <end position="113"/>
    </location>
</feature>
<evidence type="ECO:0000259" key="2">
    <source>
        <dbReference type="Pfam" id="PF04480"/>
    </source>
</evidence>
<reference evidence="3 4" key="1">
    <citation type="submission" date="2016-03" db="EMBL/GenBank/DDBJ databases">
        <title>Genome sequence of Variovorax paradoxus KB5.</title>
        <authorList>
            <person name="Jeong H."/>
            <person name="Hong C.E."/>
            <person name="Jo S.H."/>
            <person name="Park J.M."/>
        </authorList>
    </citation>
    <scope>NUCLEOTIDE SEQUENCE [LARGE SCALE GENOMIC DNA]</scope>
    <source>
        <strain evidence="3 4">KB5</strain>
    </source>
</reference>
<dbReference type="EMBL" id="LVHG01000047">
    <property type="protein sequence ID" value="OAK63198.1"/>
    <property type="molecule type" value="Genomic_DNA"/>
</dbReference>
<evidence type="ECO:0000313" key="4">
    <source>
        <dbReference type="Proteomes" id="UP000077852"/>
    </source>
</evidence>
<dbReference type="CDD" id="cd01038">
    <property type="entry name" value="Endonuclease_DUF559"/>
    <property type="match status" value="1"/>
</dbReference>
<feature type="region of interest" description="Disordered" evidence="1">
    <location>
        <begin position="120"/>
        <end position="139"/>
    </location>
</feature>
<dbReference type="InterPro" id="IPR007569">
    <property type="entry name" value="DUF559"/>
</dbReference>
<gene>
    <name evidence="3" type="ORF">A3K87_17290</name>
</gene>
<proteinExistence type="predicted"/>
<name>A0AA91DNJ8_VARPD</name>